<proteinExistence type="predicted"/>
<name>A0ACC2BQA3_DIPCM</name>
<dbReference type="EMBL" id="CM055105">
    <property type="protein sequence ID" value="KAJ7531978.1"/>
    <property type="molecule type" value="Genomic_DNA"/>
</dbReference>
<keyword evidence="2" id="KW-1185">Reference proteome</keyword>
<protein>
    <submittedName>
        <fullName evidence="1">Uncharacterized protein</fullName>
    </submittedName>
</protein>
<sequence>MRRFDEVCVERFPQFSRNLIQSWILQGKVLVDGKSASKAGASKIDLIAEIPKYVCWAGYKLEAAIKHFGLNLEGKVVLDSGLSTGGFTDCLLQHGAAFVYRVDVGYGQVAERINKKSALPCPPYLSAQLLSSAQVLSALPLWSAFPDQFLPVLRFCPTQALSPSLIWPQSKRGLRPPLLLLANHLLTWPSLALQLLASHHLIFLCRELPNMLKIK</sequence>
<accession>A0ACC2BQA3</accession>
<evidence type="ECO:0000313" key="2">
    <source>
        <dbReference type="Proteomes" id="UP001162992"/>
    </source>
</evidence>
<evidence type="ECO:0000313" key="1">
    <source>
        <dbReference type="EMBL" id="KAJ7531978.1"/>
    </source>
</evidence>
<reference evidence="2" key="1">
    <citation type="journal article" date="2024" name="Proc. Natl. Acad. Sci. U.S.A.">
        <title>Extraordinary preservation of gene collinearity over three hundred million years revealed in homosporous lycophytes.</title>
        <authorList>
            <person name="Li C."/>
            <person name="Wickell D."/>
            <person name="Kuo L.Y."/>
            <person name="Chen X."/>
            <person name="Nie B."/>
            <person name="Liao X."/>
            <person name="Peng D."/>
            <person name="Ji J."/>
            <person name="Jenkins J."/>
            <person name="Williams M."/>
            <person name="Shu S."/>
            <person name="Plott C."/>
            <person name="Barry K."/>
            <person name="Rajasekar S."/>
            <person name="Grimwood J."/>
            <person name="Han X."/>
            <person name="Sun S."/>
            <person name="Hou Z."/>
            <person name="He W."/>
            <person name="Dai G."/>
            <person name="Sun C."/>
            <person name="Schmutz J."/>
            <person name="Leebens-Mack J.H."/>
            <person name="Li F.W."/>
            <person name="Wang L."/>
        </authorList>
    </citation>
    <scope>NUCLEOTIDE SEQUENCE [LARGE SCALE GENOMIC DNA]</scope>
    <source>
        <strain evidence="2">cv. PW_Plant_1</strain>
    </source>
</reference>
<dbReference type="Proteomes" id="UP001162992">
    <property type="component" value="Chromosome 14"/>
</dbReference>
<organism evidence="1 2">
    <name type="scientific">Diphasiastrum complanatum</name>
    <name type="common">Issler's clubmoss</name>
    <name type="synonym">Lycopodium complanatum</name>
    <dbReference type="NCBI Taxonomy" id="34168"/>
    <lineage>
        <taxon>Eukaryota</taxon>
        <taxon>Viridiplantae</taxon>
        <taxon>Streptophyta</taxon>
        <taxon>Embryophyta</taxon>
        <taxon>Tracheophyta</taxon>
        <taxon>Lycopodiopsida</taxon>
        <taxon>Lycopodiales</taxon>
        <taxon>Lycopodiaceae</taxon>
        <taxon>Lycopodioideae</taxon>
        <taxon>Diphasiastrum</taxon>
    </lineage>
</organism>
<comment type="caution">
    <text evidence="1">The sequence shown here is derived from an EMBL/GenBank/DDBJ whole genome shotgun (WGS) entry which is preliminary data.</text>
</comment>
<gene>
    <name evidence="1" type="ORF">O6H91_14G067400</name>
</gene>